<evidence type="ECO:0000256" key="5">
    <source>
        <dbReference type="ARBA" id="ARBA00022741"/>
    </source>
</evidence>
<keyword evidence="2" id="KW-0028">Amino-acid biosynthesis</keyword>
<proteinExistence type="predicted"/>
<keyword evidence="1" id="KW-0963">Cytoplasm</keyword>
<dbReference type="NCBIfam" id="TIGR01027">
    <property type="entry name" value="proB"/>
    <property type="match status" value="1"/>
</dbReference>
<name>A0A1Y2EMU3_9BASI</name>
<feature type="non-terminal residue" evidence="9">
    <location>
        <position position="1"/>
    </location>
</feature>
<gene>
    <name evidence="9" type="ORF">BCR35DRAFT_253402</name>
</gene>
<dbReference type="InParanoid" id="A0A1Y2EMU3"/>
<feature type="domain" description="Aspartate/glutamate/uridylate kinase" evidence="8">
    <location>
        <begin position="7"/>
        <end position="221"/>
    </location>
</feature>
<keyword evidence="5" id="KW-0547">Nucleotide-binding</keyword>
<protein>
    <submittedName>
        <fullName evidence="9">Aspartate/glutamate/uridylate kinase</fullName>
    </submittedName>
</protein>
<evidence type="ECO:0000256" key="6">
    <source>
        <dbReference type="ARBA" id="ARBA00022777"/>
    </source>
</evidence>
<keyword evidence="10" id="KW-1185">Reference proteome</keyword>
<dbReference type="GO" id="GO:1901607">
    <property type="term" value="P:alpha-amino acid biosynthetic process"/>
    <property type="evidence" value="ECO:0007669"/>
    <property type="project" value="UniProtKB-ARBA"/>
</dbReference>
<dbReference type="InterPro" id="IPR019797">
    <property type="entry name" value="Glutamate_5-kinase_CS"/>
</dbReference>
<accession>A0A1Y2EMU3</accession>
<dbReference type="GO" id="GO:0005524">
    <property type="term" value="F:ATP binding"/>
    <property type="evidence" value="ECO:0007669"/>
    <property type="project" value="UniProtKB-KW"/>
</dbReference>
<dbReference type="SUPFAM" id="SSF53633">
    <property type="entry name" value="Carbamate kinase-like"/>
    <property type="match status" value="1"/>
</dbReference>
<evidence type="ECO:0000259" key="8">
    <source>
        <dbReference type="Pfam" id="PF00696"/>
    </source>
</evidence>
<organism evidence="9 10">
    <name type="scientific">Leucosporidium creatinivorum</name>
    <dbReference type="NCBI Taxonomy" id="106004"/>
    <lineage>
        <taxon>Eukaryota</taxon>
        <taxon>Fungi</taxon>
        <taxon>Dikarya</taxon>
        <taxon>Basidiomycota</taxon>
        <taxon>Pucciniomycotina</taxon>
        <taxon>Microbotryomycetes</taxon>
        <taxon>Leucosporidiales</taxon>
        <taxon>Leucosporidium</taxon>
    </lineage>
</organism>
<dbReference type="PIRSF" id="PIRSF000729">
    <property type="entry name" value="GK"/>
    <property type="match status" value="1"/>
</dbReference>
<dbReference type="PANTHER" id="PTHR43654">
    <property type="entry name" value="GLUTAMATE 5-KINASE"/>
    <property type="match status" value="1"/>
</dbReference>
<dbReference type="Gene3D" id="3.40.1160.10">
    <property type="entry name" value="Acetylglutamate kinase-like"/>
    <property type="match status" value="2"/>
</dbReference>
<dbReference type="InterPro" id="IPR001057">
    <property type="entry name" value="Glu/AcGlu_kinase"/>
</dbReference>
<evidence type="ECO:0000313" key="10">
    <source>
        <dbReference type="Proteomes" id="UP000193467"/>
    </source>
</evidence>
<evidence type="ECO:0000313" key="9">
    <source>
        <dbReference type="EMBL" id="ORY72556.1"/>
    </source>
</evidence>
<dbReference type="InterPro" id="IPR041739">
    <property type="entry name" value="G5K_ProB"/>
</dbReference>
<dbReference type="Pfam" id="PF00696">
    <property type="entry name" value="AA_kinase"/>
    <property type="match status" value="1"/>
</dbReference>
<dbReference type="OrthoDB" id="409889at2759"/>
<evidence type="ECO:0000256" key="4">
    <source>
        <dbReference type="ARBA" id="ARBA00022679"/>
    </source>
</evidence>
<dbReference type="PANTHER" id="PTHR43654:SF3">
    <property type="entry name" value="GLUTAMATE 5-KINASE"/>
    <property type="match status" value="1"/>
</dbReference>
<comment type="caution">
    <text evidence="9">The sequence shown here is derived from an EMBL/GenBank/DDBJ whole genome shotgun (WGS) entry which is preliminary data.</text>
</comment>
<evidence type="ECO:0000256" key="3">
    <source>
        <dbReference type="ARBA" id="ARBA00022650"/>
    </source>
</evidence>
<dbReference type="STRING" id="106004.A0A1Y2EMU3"/>
<dbReference type="EMBL" id="MCGR01000051">
    <property type="protein sequence ID" value="ORY72556.1"/>
    <property type="molecule type" value="Genomic_DNA"/>
</dbReference>
<dbReference type="AlphaFoldDB" id="A0A1Y2EMU3"/>
<dbReference type="GO" id="GO:0005829">
    <property type="term" value="C:cytosol"/>
    <property type="evidence" value="ECO:0007669"/>
    <property type="project" value="TreeGrafter"/>
</dbReference>
<feature type="non-terminal residue" evidence="9">
    <location>
        <position position="236"/>
    </location>
</feature>
<evidence type="ECO:0000256" key="7">
    <source>
        <dbReference type="ARBA" id="ARBA00022840"/>
    </source>
</evidence>
<dbReference type="PRINTS" id="PR00474">
    <property type="entry name" value="GLU5KINASE"/>
</dbReference>
<dbReference type="Proteomes" id="UP000193467">
    <property type="component" value="Unassembled WGS sequence"/>
</dbReference>
<evidence type="ECO:0000256" key="1">
    <source>
        <dbReference type="ARBA" id="ARBA00022490"/>
    </source>
</evidence>
<dbReference type="FunCoup" id="A0A1Y2EMU3">
    <property type="interactions" value="257"/>
</dbReference>
<keyword evidence="6 9" id="KW-0418">Kinase</keyword>
<dbReference type="InterPro" id="IPR011529">
    <property type="entry name" value="Glu_5kinase"/>
</dbReference>
<dbReference type="InterPro" id="IPR036393">
    <property type="entry name" value="AceGlu_kinase-like_sf"/>
</dbReference>
<dbReference type="InterPro" id="IPR005715">
    <property type="entry name" value="Glu_5kinase/COase_Synthase"/>
</dbReference>
<dbReference type="PROSITE" id="PS00902">
    <property type="entry name" value="GLUTAMATE_5_KINASE"/>
    <property type="match status" value="1"/>
</dbReference>
<sequence length="236" mass="24890">LPQVATLSALVEACVSLRSLGHRVVIVSSGAIGMGLHRMELPALAGGKKRPIGEKQALAAIGQGRLIALWDQLFGMLKQPIAQILMTRNDIADRSRYLNATTTLSTLLSLGVIPIINENDTISVSEILHINKFGDNDTLSAIAAGMCGADYLFLLTDVEGLYEDNPRKVPGARLVTKVRDIEEVRKMVSTATLGSSLGTGGMETKLIAAELATAAGCATVITLGSDPSRLLSIVQA</sequence>
<reference evidence="9 10" key="1">
    <citation type="submission" date="2016-07" db="EMBL/GenBank/DDBJ databases">
        <title>Pervasive Adenine N6-methylation of Active Genes in Fungi.</title>
        <authorList>
            <consortium name="DOE Joint Genome Institute"/>
            <person name="Mondo S.J."/>
            <person name="Dannebaum R.O."/>
            <person name="Kuo R.C."/>
            <person name="Labutti K."/>
            <person name="Haridas S."/>
            <person name="Kuo A."/>
            <person name="Salamov A."/>
            <person name="Ahrendt S.R."/>
            <person name="Lipzen A."/>
            <person name="Sullivan W."/>
            <person name="Andreopoulos W.B."/>
            <person name="Clum A."/>
            <person name="Lindquist E."/>
            <person name="Daum C."/>
            <person name="Ramamoorthy G.K."/>
            <person name="Gryganskyi A."/>
            <person name="Culley D."/>
            <person name="Magnuson J.K."/>
            <person name="James T.Y."/>
            <person name="O'Malley M.A."/>
            <person name="Stajich J.E."/>
            <person name="Spatafora J.W."/>
            <person name="Visel A."/>
            <person name="Grigoriev I.V."/>
        </authorList>
    </citation>
    <scope>NUCLEOTIDE SEQUENCE [LARGE SCALE GENOMIC DNA]</scope>
    <source>
        <strain evidence="9 10">62-1032</strain>
    </source>
</reference>
<keyword evidence="4" id="KW-0808">Transferase</keyword>
<keyword evidence="3" id="KW-0641">Proline biosynthesis</keyword>
<keyword evidence="7" id="KW-0067">ATP-binding</keyword>
<evidence type="ECO:0000256" key="2">
    <source>
        <dbReference type="ARBA" id="ARBA00022605"/>
    </source>
</evidence>
<dbReference type="GO" id="GO:0004349">
    <property type="term" value="F:glutamate 5-kinase activity"/>
    <property type="evidence" value="ECO:0007669"/>
    <property type="project" value="InterPro"/>
</dbReference>
<dbReference type="CDD" id="cd04242">
    <property type="entry name" value="AAK_G5K_ProB"/>
    <property type="match status" value="1"/>
</dbReference>
<dbReference type="InterPro" id="IPR001048">
    <property type="entry name" value="Asp/Glu/Uridylate_kinase"/>
</dbReference>
<dbReference type="FunFam" id="3.40.1160.10:FF:000018">
    <property type="entry name" value="Glutamate 5-kinase"/>
    <property type="match status" value="1"/>
</dbReference>